<dbReference type="InParanoid" id="A0A7J8JXI6"/>
<keyword evidence="2" id="KW-1185">Reference proteome</keyword>
<dbReference type="EMBL" id="JACASF010000001">
    <property type="protein sequence ID" value="KAF6500832.1"/>
    <property type="molecule type" value="Genomic_DNA"/>
</dbReference>
<proteinExistence type="predicted"/>
<evidence type="ECO:0000313" key="2">
    <source>
        <dbReference type="Proteomes" id="UP000550707"/>
    </source>
</evidence>
<accession>A0A7J8JXI6</accession>
<gene>
    <name evidence="1" type="ORF">HJG59_007871</name>
</gene>
<reference evidence="1 2" key="1">
    <citation type="journal article" date="2020" name="Nature">
        <title>Six reference-quality genomes reveal evolution of bat adaptations.</title>
        <authorList>
            <person name="Jebb D."/>
            <person name="Huang Z."/>
            <person name="Pippel M."/>
            <person name="Hughes G.M."/>
            <person name="Lavrichenko K."/>
            <person name="Devanna P."/>
            <person name="Winkler S."/>
            <person name="Jermiin L.S."/>
            <person name="Skirmuntt E.C."/>
            <person name="Katzourakis A."/>
            <person name="Burkitt-Gray L."/>
            <person name="Ray D.A."/>
            <person name="Sullivan K.A.M."/>
            <person name="Roscito J.G."/>
            <person name="Kirilenko B.M."/>
            <person name="Davalos L.M."/>
            <person name="Corthals A.P."/>
            <person name="Power M.L."/>
            <person name="Jones G."/>
            <person name="Ransome R.D."/>
            <person name="Dechmann D.K.N."/>
            <person name="Locatelli A.G."/>
            <person name="Puechmaille S.J."/>
            <person name="Fedrigo O."/>
            <person name="Jarvis E.D."/>
            <person name="Hiller M."/>
            <person name="Vernes S.C."/>
            <person name="Myers E.W."/>
            <person name="Teeling E.C."/>
        </authorList>
    </citation>
    <scope>NUCLEOTIDE SEQUENCE [LARGE SCALE GENOMIC DNA]</scope>
    <source>
        <strain evidence="1">MMolMol1</strain>
        <tissue evidence="1">Muscle</tissue>
    </source>
</reference>
<dbReference type="AlphaFoldDB" id="A0A7J8JXI6"/>
<name>A0A7J8JXI6_MOLMO</name>
<organism evidence="1 2">
    <name type="scientific">Molossus molossus</name>
    <name type="common">Pallas' mastiff bat</name>
    <name type="synonym">Vespertilio molossus</name>
    <dbReference type="NCBI Taxonomy" id="27622"/>
    <lineage>
        <taxon>Eukaryota</taxon>
        <taxon>Metazoa</taxon>
        <taxon>Chordata</taxon>
        <taxon>Craniata</taxon>
        <taxon>Vertebrata</taxon>
        <taxon>Euteleostomi</taxon>
        <taxon>Mammalia</taxon>
        <taxon>Eutheria</taxon>
        <taxon>Laurasiatheria</taxon>
        <taxon>Chiroptera</taxon>
        <taxon>Yangochiroptera</taxon>
        <taxon>Molossidae</taxon>
        <taxon>Molossus</taxon>
    </lineage>
</organism>
<protein>
    <submittedName>
        <fullName evidence="1">Uncharacterized protein</fullName>
    </submittedName>
</protein>
<evidence type="ECO:0000313" key="1">
    <source>
        <dbReference type="EMBL" id="KAF6500832.1"/>
    </source>
</evidence>
<sequence>MQLLCFFFKAIYHDEKEMAGKLDVAIYLSLESDPFLLCMKDMKGETINAVRIYPLQAEFQGQKTEGKNHHVQRESFMNKYLLLVPRRMACALPTPQRLGCHGLHGVCSSAQTLCPESAAF</sequence>
<comment type="caution">
    <text evidence="1">The sequence shown here is derived from an EMBL/GenBank/DDBJ whole genome shotgun (WGS) entry which is preliminary data.</text>
</comment>
<dbReference type="Proteomes" id="UP000550707">
    <property type="component" value="Unassembled WGS sequence"/>
</dbReference>